<reference evidence="1" key="1">
    <citation type="submission" date="2022-03" db="EMBL/GenBank/DDBJ databases">
        <authorList>
            <person name="Leyn A S."/>
        </authorList>
    </citation>
    <scope>NUCLEOTIDE SEQUENCE</scope>
    <source>
        <strain evidence="1">Streptomyces globisporus 4-3</strain>
    </source>
</reference>
<dbReference type="Proteomes" id="UP001154015">
    <property type="component" value="Unassembled WGS sequence"/>
</dbReference>
<proteinExistence type="predicted"/>
<evidence type="ECO:0000313" key="1">
    <source>
        <dbReference type="EMBL" id="CAH9417382.1"/>
    </source>
</evidence>
<name>A0ABN8V461_STRGL</name>
<protein>
    <submittedName>
        <fullName evidence="1">Uncharacterized protein</fullName>
    </submittedName>
</protein>
<accession>A0ABN8V461</accession>
<keyword evidence="2" id="KW-1185">Reference proteome</keyword>
<comment type="caution">
    <text evidence="1">The sequence shown here is derived from an EMBL/GenBank/DDBJ whole genome shotgun (WGS) entry which is preliminary data.</text>
</comment>
<gene>
    <name evidence="1" type="ORF">SGL43_04428</name>
</gene>
<evidence type="ECO:0000313" key="2">
    <source>
        <dbReference type="Proteomes" id="UP001154015"/>
    </source>
</evidence>
<sequence length="77" mass="8673">MVVPPGEVGRTQLAKRGWVCRGPGVRPPWDRTSEVTQRLRGLDQCVNRSGPLRLNFVNDYVVAFVPTGMRHVFRDPA</sequence>
<dbReference type="EMBL" id="CAKXYP010000012">
    <property type="protein sequence ID" value="CAH9417382.1"/>
    <property type="molecule type" value="Genomic_DNA"/>
</dbReference>
<organism evidence="1 2">
    <name type="scientific">Streptomyces globisporus</name>
    <dbReference type="NCBI Taxonomy" id="1908"/>
    <lineage>
        <taxon>Bacteria</taxon>
        <taxon>Bacillati</taxon>
        <taxon>Actinomycetota</taxon>
        <taxon>Actinomycetes</taxon>
        <taxon>Kitasatosporales</taxon>
        <taxon>Streptomycetaceae</taxon>
        <taxon>Streptomyces</taxon>
    </lineage>
</organism>